<dbReference type="Pfam" id="PF14226">
    <property type="entry name" value="DIOX_N"/>
    <property type="match status" value="1"/>
</dbReference>
<dbReference type="PROSITE" id="PS51471">
    <property type="entry name" value="FE2OG_OXY"/>
    <property type="match status" value="1"/>
</dbReference>
<evidence type="ECO:0000313" key="7">
    <source>
        <dbReference type="Proteomes" id="UP000295252"/>
    </source>
</evidence>
<keyword evidence="4" id="KW-0560">Oxidoreductase</keyword>
<dbReference type="PhylomeDB" id="A0A068VDG1"/>
<evidence type="ECO:0000256" key="3">
    <source>
        <dbReference type="ARBA" id="ARBA00023004"/>
    </source>
</evidence>
<gene>
    <name evidence="6" type="ORF">GSCOC_T00005831001</name>
</gene>
<dbReference type="FunFam" id="2.60.120.330:FF:000012">
    <property type="entry name" value="Gibberellin 20 oxidase 1"/>
    <property type="match status" value="1"/>
</dbReference>
<dbReference type="AlphaFoldDB" id="A0A068VDG1"/>
<dbReference type="PRINTS" id="PR00682">
    <property type="entry name" value="IPNSYNTHASE"/>
</dbReference>
<dbReference type="Gramene" id="CDP18880">
    <property type="protein sequence ID" value="CDP18880"/>
    <property type="gene ID" value="GSCOC_T00005831001"/>
</dbReference>
<dbReference type="Gene3D" id="2.60.120.330">
    <property type="entry name" value="B-lactam Antibiotic, Isopenicillin N Synthase, Chain"/>
    <property type="match status" value="1"/>
</dbReference>
<proteinExistence type="inferred from homology"/>
<name>A0A068VDG1_COFCA</name>
<evidence type="ECO:0000313" key="6">
    <source>
        <dbReference type="EMBL" id="CDP18880.1"/>
    </source>
</evidence>
<evidence type="ECO:0000256" key="4">
    <source>
        <dbReference type="RuleBase" id="RU003682"/>
    </source>
</evidence>
<dbReference type="OMA" id="PNERGWT"/>
<dbReference type="GO" id="GO:0002238">
    <property type="term" value="P:response to molecule of fungal origin"/>
    <property type="evidence" value="ECO:0007669"/>
    <property type="project" value="UniProtKB-ARBA"/>
</dbReference>
<reference evidence="7" key="1">
    <citation type="journal article" date="2014" name="Science">
        <title>The coffee genome provides insight into the convergent evolution of caffeine biosynthesis.</title>
        <authorList>
            <person name="Denoeud F."/>
            <person name="Carretero-Paulet L."/>
            <person name="Dereeper A."/>
            <person name="Droc G."/>
            <person name="Guyot R."/>
            <person name="Pietrella M."/>
            <person name="Zheng C."/>
            <person name="Alberti A."/>
            <person name="Anthony F."/>
            <person name="Aprea G."/>
            <person name="Aury J.M."/>
            <person name="Bento P."/>
            <person name="Bernard M."/>
            <person name="Bocs S."/>
            <person name="Campa C."/>
            <person name="Cenci A."/>
            <person name="Combes M.C."/>
            <person name="Crouzillat D."/>
            <person name="Da Silva C."/>
            <person name="Daddiego L."/>
            <person name="De Bellis F."/>
            <person name="Dussert S."/>
            <person name="Garsmeur O."/>
            <person name="Gayraud T."/>
            <person name="Guignon V."/>
            <person name="Jahn K."/>
            <person name="Jamilloux V."/>
            <person name="Joet T."/>
            <person name="Labadie K."/>
            <person name="Lan T."/>
            <person name="Leclercq J."/>
            <person name="Lepelley M."/>
            <person name="Leroy T."/>
            <person name="Li L.T."/>
            <person name="Librado P."/>
            <person name="Lopez L."/>
            <person name="Munoz A."/>
            <person name="Noel B."/>
            <person name="Pallavicini A."/>
            <person name="Perrotta G."/>
            <person name="Poncet V."/>
            <person name="Pot D."/>
            <person name="Priyono X."/>
            <person name="Rigoreau M."/>
            <person name="Rouard M."/>
            <person name="Rozas J."/>
            <person name="Tranchant-Dubreuil C."/>
            <person name="VanBuren R."/>
            <person name="Zhang Q."/>
            <person name="Andrade A.C."/>
            <person name="Argout X."/>
            <person name="Bertrand B."/>
            <person name="de Kochko A."/>
            <person name="Graziosi G."/>
            <person name="Henry R.J."/>
            <person name="Jayarama X."/>
            <person name="Ming R."/>
            <person name="Nagai C."/>
            <person name="Rounsley S."/>
            <person name="Sankoff D."/>
            <person name="Giuliano G."/>
            <person name="Albert V.A."/>
            <person name="Wincker P."/>
            <person name="Lashermes P."/>
        </authorList>
    </citation>
    <scope>NUCLEOTIDE SEQUENCE [LARGE SCALE GENOMIC DNA]</scope>
    <source>
        <strain evidence="7">cv. DH200-94</strain>
    </source>
</reference>
<dbReference type="SUPFAM" id="SSF51197">
    <property type="entry name" value="Clavaminate synthase-like"/>
    <property type="match status" value="1"/>
</dbReference>
<evidence type="ECO:0000256" key="1">
    <source>
        <dbReference type="ARBA" id="ARBA00008056"/>
    </source>
</evidence>
<keyword evidence="3 4" id="KW-0408">Iron</keyword>
<organism evidence="6 7">
    <name type="scientific">Coffea canephora</name>
    <name type="common">Robusta coffee</name>
    <dbReference type="NCBI Taxonomy" id="49390"/>
    <lineage>
        <taxon>Eukaryota</taxon>
        <taxon>Viridiplantae</taxon>
        <taxon>Streptophyta</taxon>
        <taxon>Embryophyta</taxon>
        <taxon>Tracheophyta</taxon>
        <taxon>Spermatophyta</taxon>
        <taxon>Magnoliopsida</taxon>
        <taxon>eudicotyledons</taxon>
        <taxon>Gunneridae</taxon>
        <taxon>Pentapetalae</taxon>
        <taxon>asterids</taxon>
        <taxon>lamiids</taxon>
        <taxon>Gentianales</taxon>
        <taxon>Rubiaceae</taxon>
        <taxon>Ixoroideae</taxon>
        <taxon>Gardenieae complex</taxon>
        <taxon>Bertiereae - Coffeeae clade</taxon>
        <taxon>Coffeeae</taxon>
        <taxon>Coffea</taxon>
    </lineage>
</organism>
<evidence type="ECO:0000256" key="2">
    <source>
        <dbReference type="ARBA" id="ARBA00022723"/>
    </source>
</evidence>
<dbReference type="InParanoid" id="A0A068VDG1"/>
<dbReference type="PANTHER" id="PTHR47991">
    <property type="entry name" value="OXOGLUTARATE/IRON-DEPENDENT DIOXYGENASE"/>
    <property type="match status" value="1"/>
</dbReference>
<dbReference type="OrthoDB" id="288590at2759"/>
<dbReference type="InterPro" id="IPR044861">
    <property type="entry name" value="IPNS-like_FE2OG_OXY"/>
</dbReference>
<dbReference type="Pfam" id="PF03171">
    <property type="entry name" value="2OG-FeII_Oxy"/>
    <property type="match status" value="1"/>
</dbReference>
<dbReference type="GO" id="GO:0046872">
    <property type="term" value="F:metal ion binding"/>
    <property type="evidence" value="ECO:0007669"/>
    <property type="project" value="UniProtKB-KW"/>
</dbReference>
<evidence type="ECO:0000259" key="5">
    <source>
        <dbReference type="PROSITE" id="PS51471"/>
    </source>
</evidence>
<dbReference type="InterPro" id="IPR027443">
    <property type="entry name" value="IPNS-like_sf"/>
</dbReference>
<keyword evidence="7" id="KW-1185">Reference proteome</keyword>
<feature type="domain" description="Fe2OG dioxygenase" evidence="5">
    <location>
        <begin position="197"/>
        <end position="298"/>
    </location>
</feature>
<dbReference type="InterPro" id="IPR050295">
    <property type="entry name" value="Plant_2OG-oxidoreductases"/>
</dbReference>
<dbReference type="FunCoup" id="A0A068VDG1">
    <property type="interactions" value="63"/>
</dbReference>
<dbReference type="Proteomes" id="UP000295252">
    <property type="component" value="Unassembled WGS sequence"/>
</dbReference>
<protein>
    <submittedName>
        <fullName evidence="6">DH200=94 genomic scaffold, scaffold_299</fullName>
    </submittedName>
</protein>
<comment type="similarity">
    <text evidence="1 4">Belongs to the iron/ascorbate-dependent oxidoreductase family.</text>
</comment>
<dbReference type="EMBL" id="HG739383">
    <property type="protein sequence ID" value="CDP18880.1"/>
    <property type="molecule type" value="Genomic_DNA"/>
</dbReference>
<sequence length="346" mass="39372">MGESAVDSAFVQALEHRPKPTRIEDEGIPLIDLSVLNSPHTDADLARLVSEIGDASQKWGFFQVINHGVPLECQEKIELGSRKFFALPKEEKLKVRRIGAGVLGYVDAENTKNNVRDWKEVFDFVLKKPTLVAASDEPDDEEVRELTNQWPQNPPEFREVCDEFAREAEKLAFKLMELIALSLGLPKNRFHGFFEDQTTLIRVNHYPPCPSPDLALGVGQHQDAVALTILAQDDVEGLEVKRKTDGEWILVKPTPNAYIINIADIIQVWSNDKYGSVEHRVSVNSEKERFSIAFFFNPAHYTWVEPLEELINEQNPRKYKAYNSGKFFAARGKLKKLDVCHFKIDN</sequence>
<accession>A0A068VDG1</accession>
<dbReference type="GO" id="GO:0009805">
    <property type="term" value="P:coumarin biosynthetic process"/>
    <property type="evidence" value="ECO:0007669"/>
    <property type="project" value="UniProtKB-ARBA"/>
</dbReference>
<dbReference type="GO" id="GO:0016706">
    <property type="term" value="F:2-oxoglutarate-dependent dioxygenase activity"/>
    <property type="evidence" value="ECO:0007669"/>
    <property type="project" value="UniProtKB-ARBA"/>
</dbReference>
<dbReference type="InterPro" id="IPR005123">
    <property type="entry name" value="Oxoglu/Fe-dep_dioxygenase_dom"/>
</dbReference>
<dbReference type="InterPro" id="IPR026992">
    <property type="entry name" value="DIOX_N"/>
</dbReference>
<keyword evidence="2 4" id="KW-0479">Metal-binding</keyword>